<feature type="non-terminal residue" evidence="2">
    <location>
        <position position="99"/>
    </location>
</feature>
<evidence type="ECO:0000256" key="1">
    <source>
        <dbReference type="SAM" id="MobiDB-lite"/>
    </source>
</evidence>
<name>A0A8S3EWU1_9BILA</name>
<sequence length="99" mass="12075">LENVKLHSQELEQQLTQVIKLLENEHERHKKFVILLLNERKVENEHHQEQLKQLSNNHTDDDTKREERFKELELENERTKQLFTARIQQLQSEIDLLVK</sequence>
<dbReference type="EMBL" id="CAJOBH010235778">
    <property type="protein sequence ID" value="CAF5089982.1"/>
    <property type="molecule type" value="Genomic_DNA"/>
</dbReference>
<gene>
    <name evidence="2" type="ORF">BYL167_LOCUS63016</name>
</gene>
<protein>
    <submittedName>
        <fullName evidence="2">Uncharacterized protein</fullName>
    </submittedName>
</protein>
<dbReference type="Proteomes" id="UP000681967">
    <property type="component" value="Unassembled WGS sequence"/>
</dbReference>
<evidence type="ECO:0000313" key="3">
    <source>
        <dbReference type="Proteomes" id="UP000681967"/>
    </source>
</evidence>
<dbReference type="AlphaFoldDB" id="A0A8S3EWU1"/>
<comment type="caution">
    <text evidence="2">The sequence shown here is derived from an EMBL/GenBank/DDBJ whole genome shotgun (WGS) entry which is preliminary data.</text>
</comment>
<accession>A0A8S3EWU1</accession>
<feature type="region of interest" description="Disordered" evidence="1">
    <location>
        <begin position="45"/>
        <end position="66"/>
    </location>
</feature>
<organism evidence="2 3">
    <name type="scientific">Rotaria magnacalcarata</name>
    <dbReference type="NCBI Taxonomy" id="392030"/>
    <lineage>
        <taxon>Eukaryota</taxon>
        <taxon>Metazoa</taxon>
        <taxon>Spiralia</taxon>
        <taxon>Gnathifera</taxon>
        <taxon>Rotifera</taxon>
        <taxon>Eurotatoria</taxon>
        <taxon>Bdelloidea</taxon>
        <taxon>Philodinida</taxon>
        <taxon>Philodinidae</taxon>
        <taxon>Rotaria</taxon>
    </lineage>
</organism>
<evidence type="ECO:0000313" key="2">
    <source>
        <dbReference type="EMBL" id="CAF5089982.1"/>
    </source>
</evidence>
<proteinExistence type="predicted"/>
<reference evidence="2" key="1">
    <citation type="submission" date="2021-02" db="EMBL/GenBank/DDBJ databases">
        <authorList>
            <person name="Nowell W R."/>
        </authorList>
    </citation>
    <scope>NUCLEOTIDE SEQUENCE</scope>
</reference>
<feature type="non-terminal residue" evidence="2">
    <location>
        <position position="1"/>
    </location>
</feature>